<dbReference type="AlphaFoldDB" id="A0A512BY43"/>
<evidence type="ECO:0000313" key="3">
    <source>
        <dbReference type="EMBL" id="GEO16884.1"/>
    </source>
</evidence>
<feature type="compositionally biased region" description="Basic residues" evidence="2">
    <location>
        <begin position="169"/>
        <end position="178"/>
    </location>
</feature>
<dbReference type="InterPro" id="IPR008807">
    <property type="entry name" value="ROS_MUCR"/>
</dbReference>
<dbReference type="Proteomes" id="UP000321085">
    <property type="component" value="Unassembled WGS sequence"/>
</dbReference>
<organism evidence="3 4">
    <name type="scientific">Microvirga aerophila</name>
    <dbReference type="NCBI Taxonomy" id="670291"/>
    <lineage>
        <taxon>Bacteria</taxon>
        <taxon>Pseudomonadati</taxon>
        <taxon>Pseudomonadota</taxon>
        <taxon>Alphaproteobacteria</taxon>
        <taxon>Hyphomicrobiales</taxon>
        <taxon>Methylobacteriaceae</taxon>
        <taxon>Microvirga</taxon>
    </lineage>
</organism>
<dbReference type="GO" id="GO:0003677">
    <property type="term" value="F:DNA binding"/>
    <property type="evidence" value="ECO:0007669"/>
    <property type="project" value="InterPro"/>
</dbReference>
<evidence type="ECO:0000313" key="4">
    <source>
        <dbReference type="Proteomes" id="UP000321085"/>
    </source>
</evidence>
<comment type="caution">
    <text evidence="3">The sequence shown here is derived from an EMBL/GenBank/DDBJ whole genome shotgun (WGS) entry which is preliminary data.</text>
</comment>
<evidence type="ECO:0000256" key="1">
    <source>
        <dbReference type="ARBA" id="ARBA00007031"/>
    </source>
</evidence>
<feature type="compositionally biased region" description="Low complexity" evidence="2">
    <location>
        <begin position="138"/>
        <end position="161"/>
    </location>
</feature>
<keyword evidence="4" id="KW-1185">Reference proteome</keyword>
<proteinExistence type="inferred from homology"/>
<evidence type="ECO:0008006" key="5">
    <source>
        <dbReference type="Google" id="ProtNLM"/>
    </source>
</evidence>
<dbReference type="RefSeq" id="WP_147022116.1">
    <property type="nucleotide sequence ID" value="NZ_BJYU01000079.1"/>
</dbReference>
<protein>
    <recommendedName>
        <fullName evidence="5">MucR family transcriptional regulator</fullName>
    </recommendedName>
</protein>
<accession>A0A512BY43</accession>
<name>A0A512BY43_9HYPH</name>
<evidence type="ECO:0000256" key="2">
    <source>
        <dbReference type="SAM" id="MobiDB-lite"/>
    </source>
</evidence>
<reference evidence="3 4" key="1">
    <citation type="submission" date="2019-07" db="EMBL/GenBank/DDBJ databases">
        <title>Whole genome shotgun sequence of Microvirga aerophila NBRC 106136.</title>
        <authorList>
            <person name="Hosoyama A."/>
            <person name="Uohara A."/>
            <person name="Ohji S."/>
            <person name="Ichikawa N."/>
        </authorList>
    </citation>
    <scope>NUCLEOTIDE SEQUENCE [LARGE SCALE GENOMIC DNA]</scope>
    <source>
        <strain evidence="3 4">NBRC 106136</strain>
    </source>
</reference>
<sequence>MSERSASPDFIGLTADIVSAYVSNNSVPTPDLSALLQAVHSALTKTAQDQGEGPQEVLSPAVPVKKSVSADYITCLEDGKKFKSLKRHLRTTFNMSPEQYRAKWGLPHDYPMVASNYAKARSELARTFGLGQQRRKVATPAEAPAEPAAAKPKGVAKGAATSSEASAPQKRRRATKAA</sequence>
<gene>
    <name evidence="3" type="ORF">MAE02_45800</name>
</gene>
<dbReference type="Gene3D" id="1.10.10.1550">
    <property type="entry name" value="ROS/MUCR transcriptional regulator protein"/>
    <property type="match status" value="1"/>
</dbReference>
<feature type="region of interest" description="Disordered" evidence="2">
    <location>
        <begin position="131"/>
        <end position="178"/>
    </location>
</feature>
<dbReference type="InterPro" id="IPR041920">
    <property type="entry name" value="ROS/MUCR_sf"/>
</dbReference>
<dbReference type="EMBL" id="BJYU01000079">
    <property type="protein sequence ID" value="GEO16884.1"/>
    <property type="molecule type" value="Genomic_DNA"/>
</dbReference>
<dbReference type="Pfam" id="PF05443">
    <property type="entry name" value="ROS_MUCR"/>
    <property type="match status" value="1"/>
</dbReference>
<dbReference type="GO" id="GO:0008270">
    <property type="term" value="F:zinc ion binding"/>
    <property type="evidence" value="ECO:0007669"/>
    <property type="project" value="InterPro"/>
</dbReference>
<dbReference type="GO" id="GO:0006355">
    <property type="term" value="P:regulation of DNA-templated transcription"/>
    <property type="evidence" value="ECO:0007669"/>
    <property type="project" value="InterPro"/>
</dbReference>
<comment type="similarity">
    <text evidence="1">Belongs to the ros/MucR family.</text>
</comment>